<comment type="caution">
    <text evidence="1">The sequence shown here is derived from an EMBL/GenBank/DDBJ whole genome shotgun (WGS) entry which is preliminary data.</text>
</comment>
<sequence length="131" mass="15415">MYIIQTKQDLNILEKSKVMEEEFIKLLKDKFNSLYENLSEGTPLNEFSLEDKGYIVILHEGDNIRNLSTVGLNPNGGLLSAIPEFINEIILNKFKIYEIIVVYNNEFCMTFYMSDKIMNDDEVKKWIEEYK</sequence>
<protein>
    <submittedName>
        <fullName evidence="1">Uncharacterized protein</fullName>
    </submittedName>
</protein>
<organism evidence="1 2">
    <name type="scientific">Clostridium neuense</name>
    <dbReference type="NCBI Taxonomy" id="1728934"/>
    <lineage>
        <taxon>Bacteria</taxon>
        <taxon>Bacillati</taxon>
        <taxon>Bacillota</taxon>
        <taxon>Clostridia</taxon>
        <taxon>Eubacteriales</taxon>
        <taxon>Clostridiaceae</taxon>
        <taxon>Clostridium</taxon>
    </lineage>
</organism>
<evidence type="ECO:0000313" key="2">
    <source>
        <dbReference type="Proteomes" id="UP001623592"/>
    </source>
</evidence>
<accession>A0ABW8TIX6</accession>
<evidence type="ECO:0000313" key="1">
    <source>
        <dbReference type="EMBL" id="MFL0250889.1"/>
    </source>
</evidence>
<name>A0ABW8TIX6_9CLOT</name>
<dbReference type="RefSeq" id="WP_406787553.1">
    <property type="nucleotide sequence ID" value="NZ_JBJIAA010000008.1"/>
</dbReference>
<dbReference type="EMBL" id="JBJIAA010000008">
    <property type="protein sequence ID" value="MFL0250889.1"/>
    <property type="molecule type" value="Genomic_DNA"/>
</dbReference>
<keyword evidence="2" id="KW-1185">Reference proteome</keyword>
<dbReference type="Proteomes" id="UP001623592">
    <property type="component" value="Unassembled WGS sequence"/>
</dbReference>
<proteinExistence type="predicted"/>
<reference evidence="1 2" key="1">
    <citation type="submission" date="2024-11" db="EMBL/GenBank/DDBJ databases">
        <authorList>
            <person name="Heng Y.C."/>
            <person name="Lim A.C.H."/>
            <person name="Lee J.K.Y."/>
            <person name="Kittelmann S."/>
        </authorList>
    </citation>
    <scope>NUCLEOTIDE SEQUENCE [LARGE SCALE GENOMIC DNA]</scope>
    <source>
        <strain evidence="1 2">WILCCON 0114</strain>
    </source>
</reference>
<gene>
    <name evidence="1" type="ORF">ACJDT4_10690</name>
</gene>